<dbReference type="InterPro" id="IPR036627">
    <property type="entry name" value="CobW-likC_sf"/>
</dbReference>
<dbReference type="GO" id="GO:0005737">
    <property type="term" value="C:cytoplasm"/>
    <property type="evidence" value="ECO:0007669"/>
    <property type="project" value="TreeGrafter"/>
</dbReference>
<keyword evidence="2" id="KW-0378">Hydrolase</keyword>
<comment type="function">
    <text evidence="5">Zinc chaperone that directly transfers zinc cofactor to target proteins, thereby activating them. Zinc is transferred from the CXCC motif in the GTPase domain to the zinc binding site in target proteins in a process requiring GTP hydrolysis.</text>
</comment>
<evidence type="ECO:0000313" key="12">
    <source>
        <dbReference type="Proteomes" id="UP000432350"/>
    </source>
</evidence>
<evidence type="ECO:0000259" key="7">
    <source>
        <dbReference type="Pfam" id="PF02492"/>
    </source>
</evidence>
<dbReference type="Proteomes" id="UP000432350">
    <property type="component" value="Unassembled WGS sequence"/>
</dbReference>
<proteinExistence type="inferred from homology"/>
<dbReference type="InterPro" id="IPR003495">
    <property type="entry name" value="CobW/HypB/UreG_nucleotide-bd"/>
</dbReference>
<dbReference type="SUPFAM" id="SSF90002">
    <property type="entry name" value="Hypothetical protein YjiA, C-terminal domain"/>
    <property type="match status" value="1"/>
</dbReference>
<keyword evidence="1" id="KW-0547">Nucleotide-binding</keyword>
<evidence type="ECO:0000256" key="5">
    <source>
        <dbReference type="ARBA" id="ARBA00045658"/>
    </source>
</evidence>
<name>A0A2X2LSD6_SPHMU</name>
<dbReference type="PANTHER" id="PTHR13748">
    <property type="entry name" value="COBW-RELATED"/>
    <property type="match status" value="1"/>
</dbReference>
<dbReference type="SUPFAM" id="SSF52540">
    <property type="entry name" value="P-loop containing nucleoside triphosphate hydrolases"/>
    <property type="match status" value="1"/>
</dbReference>
<dbReference type="AlphaFoldDB" id="A0A2X2LSD6"/>
<reference evidence="10 12" key="2">
    <citation type="submission" date="2019-10" db="EMBL/GenBank/DDBJ databases">
        <authorList>
            <person name="Karimi E."/>
        </authorList>
    </citation>
    <scope>NUCLEOTIDE SEQUENCE [LARGE SCALE GENOMIC DNA]</scope>
    <source>
        <strain evidence="10">Sphingobacterium sp. 8BC</strain>
    </source>
</reference>
<keyword evidence="3" id="KW-0143">Chaperone</keyword>
<evidence type="ECO:0000256" key="6">
    <source>
        <dbReference type="ARBA" id="ARBA00049117"/>
    </source>
</evidence>
<evidence type="ECO:0000313" key="10">
    <source>
        <dbReference type="EMBL" id="VXC37205.1"/>
    </source>
</evidence>
<dbReference type="Proteomes" id="UP000251241">
    <property type="component" value="Unassembled WGS sequence"/>
</dbReference>
<evidence type="ECO:0000256" key="2">
    <source>
        <dbReference type="ARBA" id="ARBA00022801"/>
    </source>
</evidence>
<dbReference type="EMBL" id="UAUU01000011">
    <property type="protein sequence ID" value="SPZ92400.1"/>
    <property type="molecule type" value="Genomic_DNA"/>
</dbReference>
<feature type="domain" description="CobW/HypB/UreG nucleotide-binding" evidence="7">
    <location>
        <begin position="8"/>
        <end position="183"/>
    </location>
</feature>
<accession>A0A653Y4G0</accession>
<comment type="catalytic activity">
    <reaction evidence="6">
        <text>GTP + H2O = GDP + phosphate + H(+)</text>
        <dbReference type="Rhea" id="RHEA:19669"/>
        <dbReference type="ChEBI" id="CHEBI:15377"/>
        <dbReference type="ChEBI" id="CHEBI:15378"/>
        <dbReference type="ChEBI" id="CHEBI:37565"/>
        <dbReference type="ChEBI" id="CHEBI:43474"/>
        <dbReference type="ChEBI" id="CHEBI:58189"/>
    </reaction>
    <physiologicalReaction direction="left-to-right" evidence="6">
        <dbReference type="Rhea" id="RHEA:19670"/>
    </physiologicalReaction>
</comment>
<evidence type="ECO:0000259" key="8">
    <source>
        <dbReference type="Pfam" id="PF07683"/>
    </source>
</evidence>
<reference evidence="9 11" key="1">
    <citation type="submission" date="2018-06" db="EMBL/GenBank/DDBJ databases">
        <authorList>
            <consortium name="Pathogen Informatics"/>
            <person name="Doyle S."/>
        </authorList>
    </citation>
    <scope>NUCLEOTIDE SEQUENCE [LARGE SCALE GENOMIC DNA]</scope>
    <source>
        <strain evidence="9 11">NCTC11343</strain>
    </source>
</reference>
<dbReference type="Gene3D" id="3.40.50.300">
    <property type="entry name" value="P-loop containing nucleotide triphosphate hydrolases"/>
    <property type="match status" value="1"/>
</dbReference>
<evidence type="ECO:0000313" key="9">
    <source>
        <dbReference type="EMBL" id="SPZ92400.1"/>
    </source>
</evidence>
<dbReference type="Pfam" id="PF07683">
    <property type="entry name" value="CobW_C"/>
    <property type="match status" value="1"/>
</dbReference>
<dbReference type="CDD" id="cd03112">
    <property type="entry name" value="CobW-like"/>
    <property type="match status" value="1"/>
</dbReference>
<dbReference type="GeneID" id="97179395"/>
<evidence type="ECO:0000256" key="4">
    <source>
        <dbReference type="ARBA" id="ARBA00034320"/>
    </source>
</evidence>
<dbReference type="InterPro" id="IPR051316">
    <property type="entry name" value="Zinc-reg_GTPase_activator"/>
</dbReference>
<dbReference type="GO" id="GO:0000166">
    <property type="term" value="F:nucleotide binding"/>
    <property type="evidence" value="ECO:0007669"/>
    <property type="project" value="UniProtKB-KW"/>
</dbReference>
<dbReference type="InterPro" id="IPR011629">
    <property type="entry name" value="CobW-like_C"/>
</dbReference>
<evidence type="ECO:0000313" key="11">
    <source>
        <dbReference type="Proteomes" id="UP000251241"/>
    </source>
</evidence>
<sequence>MNKSHARPVTILTGFLGAGKTTYLNALMKSYPNKRFAIIENEIGQLNVDSMLLTENYGQLVPLQEGCLCCTLNDELYSSLELLYKKQDSFDELVIECTGLAIPTAIIEPFTTHPIFHNYFPLKKIICLVDAALVEDQIKERDEVLRQIMAADAIIINKTNDVHPTYLDSLYNYLANLNPLAKTLYSKGTMEFPFEIIEDIVYTKKIETFSFLKNLSPNKTTILGQSSFGKSHLKDISTRIYTFAEEFNFVNLFLGLSKLVGKYTNRIYRVKGIAFKKNSDKKIIIQAVGSRIEMSYGSQWKQEDKKLNTMVFIGKELDSLYIERLLTRLLENHSN</sequence>
<dbReference type="InterPro" id="IPR027417">
    <property type="entry name" value="P-loop_NTPase"/>
</dbReference>
<evidence type="ECO:0000256" key="1">
    <source>
        <dbReference type="ARBA" id="ARBA00022741"/>
    </source>
</evidence>
<dbReference type="RefSeq" id="WP_070566891.1">
    <property type="nucleotide sequence ID" value="NZ_CP068086.1"/>
</dbReference>
<evidence type="ECO:0000256" key="3">
    <source>
        <dbReference type="ARBA" id="ARBA00023186"/>
    </source>
</evidence>
<dbReference type="Gene3D" id="3.30.1220.10">
    <property type="entry name" value="CobW-like, C-terminal domain"/>
    <property type="match status" value="1"/>
</dbReference>
<organism evidence="9 11">
    <name type="scientific">Sphingobacterium multivorum</name>
    <dbReference type="NCBI Taxonomy" id="28454"/>
    <lineage>
        <taxon>Bacteria</taxon>
        <taxon>Pseudomonadati</taxon>
        <taxon>Bacteroidota</taxon>
        <taxon>Sphingobacteriia</taxon>
        <taxon>Sphingobacteriales</taxon>
        <taxon>Sphingobacteriaceae</taxon>
        <taxon>Sphingobacterium</taxon>
    </lineage>
</organism>
<accession>A0A2X2LSD6</accession>
<dbReference type="GO" id="GO:0016787">
    <property type="term" value="F:hydrolase activity"/>
    <property type="evidence" value="ECO:0007669"/>
    <property type="project" value="UniProtKB-KW"/>
</dbReference>
<comment type="similarity">
    <text evidence="4">Belongs to the SIMIBI class G3E GTPase family. ZNG1 subfamily.</text>
</comment>
<dbReference type="EMBL" id="CABWMV010000003">
    <property type="protein sequence ID" value="VXC37205.1"/>
    <property type="molecule type" value="Genomic_DNA"/>
</dbReference>
<gene>
    <name evidence="9" type="primary">yjiA_1</name>
    <name evidence="9" type="ORF">NCTC11343_04447</name>
    <name evidence="10" type="ORF">SPHINGO8BC_110058</name>
</gene>
<protein>
    <submittedName>
        <fullName evidence="10">GTP-binding protein</fullName>
    </submittedName>
</protein>
<dbReference type="PANTHER" id="PTHR13748:SF62">
    <property type="entry name" value="COBW DOMAIN-CONTAINING PROTEIN"/>
    <property type="match status" value="1"/>
</dbReference>
<feature type="domain" description="CobW C-terminal" evidence="8">
    <location>
        <begin position="237"/>
        <end position="329"/>
    </location>
</feature>
<dbReference type="Pfam" id="PF02492">
    <property type="entry name" value="cobW"/>
    <property type="match status" value="1"/>
</dbReference>